<accession>A0A9P0CC08</accession>
<evidence type="ECO:0000313" key="1">
    <source>
        <dbReference type="EMBL" id="CAH1100767.1"/>
    </source>
</evidence>
<gene>
    <name evidence="1" type="ORF">PSYICH_LOCUS1483</name>
</gene>
<reference evidence="1" key="1">
    <citation type="submission" date="2022-01" db="EMBL/GenBank/DDBJ databases">
        <authorList>
            <person name="King R."/>
        </authorList>
    </citation>
    <scope>NUCLEOTIDE SEQUENCE</scope>
</reference>
<dbReference type="Proteomes" id="UP001153636">
    <property type="component" value="Chromosome 10"/>
</dbReference>
<proteinExistence type="predicted"/>
<name>A0A9P0CC08_9CUCU</name>
<dbReference type="AlphaFoldDB" id="A0A9P0CC08"/>
<evidence type="ECO:0000313" key="2">
    <source>
        <dbReference type="Proteomes" id="UP001153636"/>
    </source>
</evidence>
<dbReference type="PANTHER" id="PTHR46409">
    <property type="entry name" value="HTH PSQ-TYPE DOMAIN-CONTAINING PROTEIN"/>
    <property type="match status" value="1"/>
</dbReference>
<dbReference type="EMBL" id="OV651822">
    <property type="protein sequence ID" value="CAH1100767.1"/>
    <property type="molecule type" value="Genomic_DNA"/>
</dbReference>
<organism evidence="1 2">
    <name type="scientific">Psylliodes chrysocephalus</name>
    <dbReference type="NCBI Taxonomy" id="3402493"/>
    <lineage>
        <taxon>Eukaryota</taxon>
        <taxon>Metazoa</taxon>
        <taxon>Ecdysozoa</taxon>
        <taxon>Arthropoda</taxon>
        <taxon>Hexapoda</taxon>
        <taxon>Insecta</taxon>
        <taxon>Pterygota</taxon>
        <taxon>Neoptera</taxon>
        <taxon>Endopterygota</taxon>
        <taxon>Coleoptera</taxon>
        <taxon>Polyphaga</taxon>
        <taxon>Cucujiformia</taxon>
        <taxon>Chrysomeloidea</taxon>
        <taxon>Chrysomelidae</taxon>
        <taxon>Galerucinae</taxon>
        <taxon>Alticini</taxon>
        <taxon>Psylliodes</taxon>
    </lineage>
</organism>
<dbReference type="OrthoDB" id="6766422at2759"/>
<keyword evidence="2" id="KW-1185">Reference proteome</keyword>
<protein>
    <submittedName>
        <fullName evidence="1">Uncharacterized protein</fullName>
    </submittedName>
</protein>
<dbReference type="PANTHER" id="PTHR46409:SF1">
    <property type="entry name" value="HTH PSQ-TYPE DOMAIN-CONTAINING PROTEIN"/>
    <property type="match status" value="1"/>
</dbReference>
<sequence>MITDERVHIRELGIRRILKARQTPTRLRTFRVPKINFEAQDYTKTIHWSECNVTEPPPLTKQINDQVLEQAIENKSFIFPSTIEFPCHTQAVKRCVKLVTEASSKVCGSISRDSYIRVKLEAS</sequence>